<evidence type="ECO:0008006" key="4">
    <source>
        <dbReference type="Google" id="ProtNLM"/>
    </source>
</evidence>
<evidence type="ECO:0000313" key="3">
    <source>
        <dbReference type="Proteomes" id="UP000799777"/>
    </source>
</evidence>
<dbReference type="Proteomes" id="UP000799777">
    <property type="component" value="Unassembled WGS sequence"/>
</dbReference>
<protein>
    <recommendedName>
        <fullName evidence="4">F-box domain-containing protein</fullName>
    </recommendedName>
</protein>
<keyword evidence="3" id="KW-1185">Reference proteome</keyword>
<organism evidence="2 3">
    <name type="scientific">Setomelanomma holmii</name>
    <dbReference type="NCBI Taxonomy" id="210430"/>
    <lineage>
        <taxon>Eukaryota</taxon>
        <taxon>Fungi</taxon>
        <taxon>Dikarya</taxon>
        <taxon>Ascomycota</taxon>
        <taxon>Pezizomycotina</taxon>
        <taxon>Dothideomycetes</taxon>
        <taxon>Pleosporomycetidae</taxon>
        <taxon>Pleosporales</taxon>
        <taxon>Pleosporineae</taxon>
        <taxon>Phaeosphaeriaceae</taxon>
        <taxon>Setomelanomma</taxon>
    </lineage>
</organism>
<sequence length="457" mass="50866">MSSSSRAQASLLIPESKPVNSNSPSLLTLPGEIRNSIYKALYIRSEPMRVVQARSHVPGINLIATCQQTASEATPFLYTRNSFLVTAVGPDGYVEHLTSTAGKWLLSIGSQIVLVQSILIDTNASIASCRDVVDLLPILQPLWRVPNLTPKGHCPIKEERRRLKLSITAKGNLQIPRMTYKALDYFFDSNGFSRYLIQTLLPENKMLTYDLGNQRASLTLSSFLSTTYQARLAGEIVLDEYRASVKAISSTHTLKMSYDKLKVLQELDDDLSISKPSGLRCYPRPQTLELNFHTAKRVYLCEVRIDATALISATLKYPNETALLVNIKTEVDSSTPTTKKKLTLFDLRHNIKTFLSDRYGSSGGSQITRPDLWVDENGDVREAVLRAGLPSAELLLTNVSSGNHVWYGGRLLTVLWTLARTIPESSKMLGDQPWRIQSVNDFIGSCDPASEYYLTMA</sequence>
<reference evidence="2" key="1">
    <citation type="journal article" date="2020" name="Stud. Mycol.">
        <title>101 Dothideomycetes genomes: a test case for predicting lifestyles and emergence of pathogens.</title>
        <authorList>
            <person name="Haridas S."/>
            <person name="Albert R."/>
            <person name="Binder M."/>
            <person name="Bloem J."/>
            <person name="Labutti K."/>
            <person name="Salamov A."/>
            <person name="Andreopoulos B."/>
            <person name="Baker S."/>
            <person name="Barry K."/>
            <person name="Bills G."/>
            <person name="Bluhm B."/>
            <person name="Cannon C."/>
            <person name="Castanera R."/>
            <person name="Culley D."/>
            <person name="Daum C."/>
            <person name="Ezra D."/>
            <person name="Gonzalez J."/>
            <person name="Henrissat B."/>
            <person name="Kuo A."/>
            <person name="Liang C."/>
            <person name="Lipzen A."/>
            <person name="Lutzoni F."/>
            <person name="Magnuson J."/>
            <person name="Mondo S."/>
            <person name="Nolan M."/>
            <person name="Ohm R."/>
            <person name="Pangilinan J."/>
            <person name="Park H.-J."/>
            <person name="Ramirez L."/>
            <person name="Alfaro M."/>
            <person name="Sun H."/>
            <person name="Tritt A."/>
            <person name="Yoshinaga Y."/>
            <person name="Zwiers L.-H."/>
            <person name="Turgeon B."/>
            <person name="Goodwin S."/>
            <person name="Spatafora J."/>
            <person name="Crous P."/>
            <person name="Grigoriev I."/>
        </authorList>
    </citation>
    <scope>NUCLEOTIDE SEQUENCE</scope>
    <source>
        <strain evidence="2">CBS 110217</strain>
    </source>
</reference>
<accession>A0A9P4H7B0</accession>
<evidence type="ECO:0000256" key="1">
    <source>
        <dbReference type="SAM" id="MobiDB-lite"/>
    </source>
</evidence>
<comment type="caution">
    <text evidence="2">The sequence shown here is derived from an EMBL/GenBank/DDBJ whole genome shotgun (WGS) entry which is preliminary data.</text>
</comment>
<dbReference type="EMBL" id="ML978200">
    <property type="protein sequence ID" value="KAF2029458.1"/>
    <property type="molecule type" value="Genomic_DNA"/>
</dbReference>
<dbReference type="PANTHER" id="PTHR42085">
    <property type="entry name" value="F-BOX DOMAIN-CONTAINING PROTEIN"/>
    <property type="match status" value="1"/>
</dbReference>
<evidence type="ECO:0000313" key="2">
    <source>
        <dbReference type="EMBL" id="KAF2029458.1"/>
    </source>
</evidence>
<dbReference type="InterPro" id="IPR038883">
    <property type="entry name" value="AN11006-like"/>
</dbReference>
<proteinExistence type="predicted"/>
<dbReference type="OrthoDB" id="3693499at2759"/>
<gene>
    <name evidence="2" type="ORF">EK21DRAFT_89707</name>
</gene>
<dbReference type="AlphaFoldDB" id="A0A9P4H7B0"/>
<name>A0A9P4H7B0_9PLEO</name>
<feature type="region of interest" description="Disordered" evidence="1">
    <location>
        <begin position="1"/>
        <end position="25"/>
    </location>
</feature>
<dbReference type="PANTHER" id="PTHR42085:SF1">
    <property type="entry name" value="F-BOX DOMAIN-CONTAINING PROTEIN"/>
    <property type="match status" value="1"/>
</dbReference>